<organism evidence="2 3">
    <name type="scientific">Ajellomyces dermatitidis (strain ER-3 / ATCC MYA-2586)</name>
    <name type="common">Blastomyces dermatitidis</name>
    <dbReference type="NCBI Taxonomy" id="559297"/>
    <lineage>
        <taxon>Eukaryota</taxon>
        <taxon>Fungi</taxon>
        <taxon>Dikarya</taxon>
        <taxon>Ascomycota</taxon>
        <taxon>Pezizomycotina</taxon>
        <taxon>Eurotiomycetes</taxon>
        <taxon>Eurotiomycetidae</taxon>
        <taxon>Onygenales</taxon>
        <taxon>Ajellomycetaceae</taxon>
        <taxon>Blastomyces</taxon>
    </lineage>
</organism>
<dbReference type="RefSeq" id="XP_045279681.1">
    <property type="nucleotide sequence ID" value="XM_045425637.1"/>
</dbReference>
<dbReference type="GeneID" id="69031288"/>
<evidence type="ECO:0000256" key="1">
    <source>
        <dbReference type="SAM" id="MobiDB-lite"/>
    </source>
</evidence>
<proteinExistence type="predicted"/>
<feature type="compositionally biased region" description="Basic residues" evidence="1">
    <location>
        <begin position="26"/>
        <end position="43"/>
    </location>
</feature>
<dbReference type="EMBL" id="EQ999974">
    <property type="protein sequence ID" value="OAS99953.1"/>
    <property type="molecule type" value="Genomic_DNA"/>
</dbReference>
<feature type="region of interest" description="Disordered" evidence="1">
    <location>
        <begin position="24"/>
        <end position="44"/>
    </location>
</feature>
<keyword evidence="3" id="KW-1185">Reference proteome</keyword>
<evidence type="ECO:0000313" key="3">
    <source>
        <dbReference type="Proteomes" id="UP000002039"/>
    </source>
</evidence>
<evidence type="ECO:0000313" key="2">
    <source>
        <dbReference type="EMBL" id="OAS99953.1"/>
    </source>
</evidence>
<reference evidence="3" key="1">
    <citation type="journal article" date="2015" name="PLoS Genet.">
        <title>The dynamic genome and transcriptome of the human fungal pathogen Blastomyces and close relative Emmonsia.</title>
        <authorList>
            <person name="Munoz J.F."/>
            <person name="Gauthier G.M."/>
            <person name="Desjardins C.A."/>
            <person name="Gallo J.E."/>
            <person name="Holder J."/>
            <person name="Sullivan T.D."/>
            <person name="Marty A.J."/>
            <person name="Carmen J.C."/>
            <person name="Chen Z."/>
            <person name="Ding L."/>
            <person name="Gujja S."/>
            <person name="Magrini V."/>
            <person name="Misas E."/>
            <person name="Mitreva M."/>
            <person name="Priest M."/>
            <person name="Saif S."/>
            <person name="Whiston E.A."/>
            <person name="Young S."/>
            <person name="Zeng Q."/>
            <person name="Goldman W.E."/>
            <person name="Mardis E.R."/>
            <person name="Taylor J.W."/>
            <person name="McEwen J.G."/>
            <person name="Clay O.K."/>
            <person name="Klein B.S."/>
            <person name="Cuomo C.A."/>
        </authorList>
    </citation>
    <scope>NUCLEOTIDE SEQUENCE [LARGE SCALE GENOMIC DNA]</scope>
    <source>
        <strain evidence="3">ER-3 / ATCC MYA-2586</strain>
    </source>
</reference>
<protein>
    <submittedName>
        <fullName evidence="2">Uncharacterized protein</fullName>
    </submittedName>
</protein>
<sequence>MILKVTALIIELYIVNVSKKNDKVKEKKQKNEKRKKVKKKSSFKKYSAAENTEARVLKKQTASVESVDNCDIEILTLYIENEALCKENVTLKIKFRTITSLLQATQTVLENDI</sequence>
<name>A0ABX2VRV3_AJEDR</name>
<dbReference type="Proteomes" id="UP000002039">
    <property type="component" value="Unassembled WGS sequence"/>
</dbReference>
<gene>
    <name evidence="2" type="ORF">BDCG_16396</name>
</gene>
<accession>A0ABX2VRV3</accession>